<organism evidence="2 3">
    <name type="scientific">Lithospermum erythrorhizon</name>
    <name type="common">Purple gromwell</name>
    <name type="synonym">Lithospermum officinale var. erythrorhizon</name>
    <dbReference type="NCBI Taxonomy" id="34254"/>
    <lineage>
        <taxon>Eukaryota</taxon>
        <taxon>Viridiplantae</taxon>
        <taxon>Streptophyta</taxon>
        <taxon>Embryophyta</taxon>
        <taxon>Tracheophyta</taxon>
        <taxon>Spermatophyta</taxon>
        <taxon>Magnoliopsida</taxon>
        <taxon>eudicotyledons</taxon>
        <taxon>Gunneridae</taxon>
        <taxon>Pentapetalae</taxon>
        <taxon>asterids</taxon>
        <taxon>lamiids</taxon>
        <taxon>Boraginales</taxon>
        <taxon>Boraginaceae</taxon>
        <taxon>Boraginoideae</taxon>
        <taxon>Lithospermeae</taxon>
        <taxon>Lithospermum</taxon>
    </lineage>
</organism>
<dbReference type="PANTHER" id="PTHR34072:SF50">
    <property type="entry name" value="NUCLEOTIDYLTRANSFERASE, RIBONUCLEASE H"/>
    <property type="match status" value="1"/>
</dbReference>
<comment type="caution">
    <text evidence="2">The sequence shown here is derived from an EMBL/GenBank/DDBJ whole genome shotgun (WGS) entry which is preliminary data.</text>
</comment>
<dbReference type="EMBL" id="BAABME010003246">
    <property type="protein sequence ID" value="GAA0158055.1"/>
    <property type="molecule type" value="Genomic_DNA"/>
</dbReference>
<evidence type="ECO:0000259" key="1">
    <source>
        <dbReference type="Pfam" id="PF17919"/>
    </source>
</evidence>
<evidence type="ECO:0000313" key="3">
    <source>
        <dbReference type="Proteomes" id="UP001454036"/>
    </source>
</evidence>
<dbReference type="Proteomes" id="UP001454036">
    <property type="component" value="Unassembled WGS sequence"/>
</dbReference>
<feature type="domain" description="Reverse transcriptase/retrotransposon-derived protein RNase H-like" evidence="1">
    <location>
        <begin position="2"/>
        <end position="76"/>
    </location>
</feature>
<dbReference type="Pfam" id="PF17919">
    <property type="entry name" value="RT_RNaseH_2"/>
    <property type="match status" value="1"/>
</dbReference>
<reference evidence="2 3" key="1">
    <citation type="submission" date="2024-01" db="EMBL/GenBank/DDBJ databases">
        <title>The complete chloroplast genome sequence of Lithospermum erythrorhizon: insights into the phylogenetic relationship among Boraginaceae species and the maternal lineages of purple gromwells.</title>
        <authorList>
            <person name="Okada T."/>
            <person name="Watanabe K."/>
        </authorList>
    </citation>
    <scope>NUCLEOTIDE SEQUENCE [LARGE SCALE GENOMIC DNA]</scope>
</reference>
<sequence>MQSFQTLKTTMATTPVLTLPNFTKSFVVETDASGKGYEAVLMQEQKPLAYISKAWGLVQADISTITKALVGAKGSIIQYKQGKENVVADALSRAQHEEAQLISISTVQPSYMHEVTRSYLQDKELQHILATIVINHAVFPLYDYKAGILRYKHKVVLGNV</sequence>
<dbReference type="Gene3D" id="3.10.20.370">
    <property type="match status" value="1"/>
</dbReference>
<dbReference type="SUPFAM" id="SSF56672">
    <property type="entry name" value="DNA/RNA polymerases"/>
    <property type="match status" value="1"/>
</dbReference>
<evidence type="ECO:0000313" key="2">
    <source>
        <dbReference type="EMBL" id="GAA0158055.1"/>
    </source>
</evidence>
<dbReference type="InterPro" id="IPR041577">
    <property type="entry name" value="RT_RNaseH_2"/>
</dbReference>
<accession>A0AAV3Q3G1</accession>
<dbReference type="PANTHER" id="PTHR34072">
    <property type="entry name" value="ENZYMATIC POLYPROTEIN-RELATED"/>
    <property type="match status" value="1"/>
</dbReference>
<gene>
    <name evidence="2" type="ORF">LIER_15177</name>
</gene>
<keyword evidence="3" id="KW-1185">Reference proteome</keyword>
<protein>
    <recommendedName>
        <fullName evidence="1">Reverse transcriptase/retrotransposon-derived protein RNase H-like domain-containing protein</fullName>
    </recommendedName>
</protein>
<dbReference type="InterPro" id="IPR043502">
    <property type="entry name" value="DNA/RNA_pol_sf"/>
</dbReference>
<dbReference type="AlphaFoldDB" id="A0AAV3Q3G1"/>
<name>A0AAV3Q3G1_LITER</name>
<proteinExistence type="predicted"/>